<name>A0A371RJG4_9PROT</name>
<dbReference type="GO" id="GO:0016787">
    <property type="term" value="F:hydrolase activity"/>
    <property type="evidence" value="ECO:0007669"/>
    <property type="project" value="UniProtKB-KW"/>
</dbReference>
<reference evidence="14 15" key="1">
    <citation type="submission" date="2018-08" db="EMBL/GenBank/DDBJ databases">
        <title>Parvularcula sp. SM1705, isolated from surface water of the South Sea China.</title>
        <authorList>
            <person name="Sun L."/>
        </authorList>
    </citation>
    <scope>NUCLEOTIDE SEQUENCE [LARGE SCALE GENOMIC DNA]</scope>
    <source>
        <strain evidence="14 15">SM1705</strain>
    </source>
</reference>
<dbReference type="FunCoup" id="A0A371RJG4">
    <property type="interactions" value="393"/>
</dbReference>
<dbReference type="Pfam" id="PF02823">
    <property type="entry name" value="ATP-synt_DE_N"/>
    <property type="match status" value="1"/>
</dbReference>
<dbReference type="HAMAP" id="MF_00530">
    <property type="entry name" value="ATP_synth_epsil_bac"/>
    <property type="match status" value="1"/>
</dbReference>
<dbReference type="GO" id="GO:0005524">
    <property type="term" value="F:ATP binding"/>
    <property type="evidence" value="ECO:0007669"/>
    <property type="project" value="UniProtKB-UniRule"/>
</dbReference>
<keyword evidence="4 10" id="KW-0813">Transport</keyword>
<evidence type="ECO:0000256" key="10">
    <source>
        <dbReference type="HAMAP-Rule" id="MF_00530"/>
    </source>
</evidence>
<dbReference type="Gene3D" id="2.60.15.10">
    <property type="entry name" value="F0F1 ATP synthase delta/epsilon subunit, N-terminal"/>
    <property type="match status" value="1"/>
</dbReference>
<keyword evidence="14" id="KW-0378">Hydrolase</keyword>
<evidence type="ECO:0000256" key="3">
    <source>
        <dbReference type="ARBA" id="ARBA00005712"/>
    </source>
</evidence>
<dbReference type="EMBL" id="QUQO01000001">
    <property type="protein sequence ID" value="RFB05580.1"/>
    <property type="molecule type" value="Genomic_DNA"/>
</dbReference>
<evidence type="ECO:0000256" key="8">
    <source>
        <dbReference type="ARBA" id="ARBA00023196"/>
    </source>
</evidence>
<accession>A0A371RJG4</accession>
<dbReference type="PANTHER" id="PTHR13822">
    <property type="entry name" value="ATP SYNTHASE DELTA/EPSILON CHAIN"/>
    <property type="match status" value="1"/>
</dbReference>
<dbReference type="GO" id="GO:0012505">
    <property type="term" value="C:endomembrane system"/>
    <property type="evidence" value="ECO:0007669"/>
    <property type="project" value="UniProtKB-SubCell"/>
</dbReference>
<dbReference type="AlphaFoldDB" id="A0A371RJG4"/>
<dbReference type="GO" id="GO:0046933">
    <property type="term" value="F:proton-transporting ATP synthase activity, rotational mechanism"/>
    <property type="evidence" value="ECO:0007669"/>
    <property type="project" value="UniProtKB-UniRule"/>
</dbReference>
<comment type="caution">
    <text evidence="14">The sequence shown here is derived from an EMBL/GenBank/DDBJ whole genome shotgun (WGS) entry which is preliminary data.</text>
</comment>
<comment type="subcellular location">
    <subcellularLocation>
        <location evidence="10">Cell membrane</location>
        <topology evidence="10">Peripheral membrane protein</topology>
    </subcellularLocation>
    <subcellularLocation>
        <location evidence="2">Endomembrane system</location>
        <topology evidence="2">Peripheral membrane protein</topology>
    </subcellularLocation>
</comment>
<organism evidence="14 15">
    <name type="scientific">Parvularcula marina</name>
    <dbReference type="NCBI Taxonomy" id="2292771"/>
    <lineage>
        <taxon>Bacteria</taxon>
        <taxon>Pseudomonadati</taxon>
        <taxon>Pseudomonadota</taxon>
        <taxon>Alphaproteobacteria</taxon>
        <taxon>Parvularculales</taxon>
        <taxon>Parvularculaceae</taxon>
        <taxon>Parvularcula</taxon>
    </lineage>
</organism>
<dbReference type="GO" id="GO:0005886">
    <property type="term" value="C:plasma membrane"/>
    <property type="evidence" value="ECO:0007669"/>
    <property type="project" value="UniProtKB-SubCell"/>
</dbReference>
<evidence type="ECO:0000256" key="1">
    <source>
        <dbReference type="ARBA" id="ARBA00003543"/>
    </source>
</evidence>
<evidence type="ECO:0000256" key="6">
    <source>
        <dbReference type="ARBA" id="ARBA00023065"/>
    </source>
</evidence>
<dbReference type="InParanoid" id="A0A371RJG4"/>
<evidence type="ECO:0000256" key="11">
    <source>
        <dbReference type="RuleBase" id="RU003656"/>
    </source>
</evidence>
<sequence>MAEFHFSLVSPEKELYAGEAQSVSVPGTEGIFEAMPGHAPVMSTLSPGILSFKGTDGAEARFYVRGGFADVTATGVTVLAELAVPEAELKGNLLAEEKSLAETQLAADHSPEENLDASRAGDVLAGY</sequence>
<evidence type="ECO:0000256" key="12">
    <source>
        <dbReference type="SAM" id="MobiDB-lite"/>
    </source>
</evidence>
<keyword evidence="6 10" id="KW-0406">Ion transport</keyword>
<dbReference type="InterPro" id="IPR020546">
    <property type="entry name" value="ATP_synth_F1_dsu/esu_N"/>
</dbReference>
<comment type="function">
    <text evidence="1 10">Produces ATP from ADP in the presence of a proton gradient across the membrane.</text>
</comment>
<dbReference type="CDD" id="cd12152">
    <property type="entry name" value="F1-ATPase_delta"/>
    <property type="match status" value="1"/>
</dbReference>
<evidence type="ECO:0000256" key="9">
    <source>
        <dbReference type="ARBA" id="ARBA00023310"/>
    </source>
</evidence>
<dbReference type="SUPFAM" id="SSF51344">
    <property type="entry name" value="Epsilon subunit of F1F0-ATP synthase N-terminal domain"/>
    <property type="match status" value="1"/>
</dbReference>
<proteinExistence type="inferred from homology"/>
<keyword evidence="7 10" id="KW-0472">Membrane</keyword>
<dbReference type="Proteomes" id="UP000264589">
    <property type="component" value="Unassembled WGS sequence"/>
</dbReference>
<evidence type="ECO:0000256" key="2">
    <source>
        <dbReference type="ARBA" id="ARBA00004184"/>
    </source>
</evidence>
<comment type="similarity">
    <text evidence="3 10 11">Belongs to the ATPase epsilon chain family.</text>
</comment>
<keyword evidence="10" id="KW-1003">Cell membrane</keyword>
<feature type="region of interest" description="Disordered" evidence="12">
    <location>
        <begin position="103"/>
        <end position="127"/>
    </location>
</feature>
<gene>
    <name evidence="10 14" type="primary">atpC</name>
    <name evidence="14" type="ORF">DX908_10075</name>
</gene>
<dbReference type="RefSeq" id="WP_116392213.1">
    <property type="nucleotide sequence ID" value="NZ_CAXQPM010000025.1"/>
</dbReference>
<protein>
    <recommendedName>
        <fullName evidence="10">ATP synthase epsilon chain</fullName>
    </recommendedName>
    <alternativeName>
        <fullName evidence="10">ATP synthase F1 sector epsilon subunit</fullName>
    </alternativeName>
    <alternativeName>
        <fullName evidence="10">F-ATPase epsilon subunit</fullName>
    </alternativeName>
</protein>
<comment type="subunit">
    <text evidence="10 11">F-type ATPases have 2 components, CF(1) - the catalytic core - and CF(0) - the membrane proton channel. CF(1) has five subunits: alpha(3), beta(3), gamma(1), delta(1), epsilon(1). CF(0) has three main subunits: a, b and c.</text>
</comment>
<evidence type="ECO:0000256" key="4">
    <source>
        <dbReference type="ARBA" id="ARBA00022448"/>
    </source>
</evidence>
<dbReference type="NCBIfam" id="TIGR01216">
    <property type="entry name" value="ATP_synt_epsi"/>
    <property type="match status" value="1"/>
</dbReference>
<dbReference type="PANTHER" id="PTHR13822:SF10">
    <property type="entry name" value="ATP SYNTHASE EPSILON CHAIN, CHLOROPLASTIC"/>
    <property type="match status" value="1"/>
</dbReference>
<keyword evidence="5 10" id="KW-0375">Hydrogen ion transport</keyword>
<evidence type="ECO:0000259" key="13">
    <source>
        <dbReference type="Pfam" id="PF02823"/>
    </source>
</evidence>
<evidence type="ECO:0000313" key="14">
    <source>
        <dbReference type="EMBL" id="RFB05580.1"/>
    </source>
</evidence>
<dbReference type="InterPro" id="IPR001469">
    <property type="entry name" value="ATP_synth_F1_dsu/esu"/>
</dbReference>
<keyword evidence="15" id="KW-1185">Reference proteome</keyword>
<feature type="domain" description="ATP synthase F1 complex delta/epsilon subunit N-terminal" evidence="13">
    <location>
        <begin position="4"/>
        <end position="82"/>
    </location>
</feature>
<keyword evidence="9 10" id="KW-0066">ATP synthesis</keyword>
<evidence type="ECO:0000256" key="5">
    <source>
        <dbReference type="ARBA" id="ARBA00022781"/>
    </source>
</evidence>
<dbReference type="GO" id="GO:0045259">
    <property type="term" value="C:proton-transporting ATP synthase complex"/>
    <property type="evidence" value="ECO:0007669"/>
    <property type="project" value="UniProtKB-KW"/>
</dbReference>
<keyword evidence="8 10" id="KW-0139">CF(1)</keyword>
<dbReference type="InterPro" id="IPR036771">
    <property type="entry name" value="ATPsynth_dsu/esu_N"/>
</dbReference>
<evidence type="ECO:0000313" key="15">
    <source>
        <dbReference type="Proteomes" id="UP000264589"/>
    </source>
</evidence>
<dbReference type="OrthoDB" id="9799969at2"/>
<evidence type="ECO:0000256" key="7">
    <source>
        <dbReference type="ARBA" id="ARBA00023136"/>
    </source>
</evidence>